<reference evidence="2" key="1">
    <citation type="submission" date="2023-03" db="EMBL/GenBank/DDBJ databases">
        <title>Massive genome expansion in bonnet fungi (Mycena s.s.) driven by repeated elements and novel gene families across ecological guilds.</title>
        <authorList>
            <consortium name="Lawrence Berkeley National Laboratory"/>
            <person name="Harder C.B."/>
            <person name="Miyauchi S."/>
            <person name="Viragh M."/>
            <person name="Kuo A."/>
            <person name="Thoen E."/>
            <person name="Andreopoulos B."/>
            <person name="Lu D."/>
            <person name="Skrede I."/>
            <person name="Drula E."/>
            <person name="Henrissat B."/>
            <person name="Morin E."/>
            <person name="Kohler A."/>
            <person name="Barry K."/>
            <person name="LaButti K."/>
            <person name="Morin E."/>
            <person name="Salamov A."/>
            <person name="Lipzen A."/>
            <person name="Mereny Z."/>
            <person name="Hegedus B."/>
            <person name="Baldrian P."/>
            <person name="Stursova M."/>
            <person name="Weitz H."/>
            <person name="Taylor A."/>
            <person name="Grigoriev I.V."/>
            <person name="Nagy L.G."/>
            <person name="Martin F."/>
            <person name="Kauserud H."/>
        </authorList>
    </citation>
    <scope>NUCLEOTIDE SEQUENCE</scope>
    <source>
        <strain evidence="2">9284</strain>
    </source>
</reference>
<protein>
    <submittedName>
        <fullName evidence="2">Uncharacterized protein</fullName>
    </submittedName>
</protein>
<dbReference type="EMBL" id="JARKIF010000019">
    <property type="protein sequence ID" value="KAJ7618712.1"/>
    <property type="molecule type" value="Genomic_DNA"/>
</dbReference>
<keyword evidence="3" id="KW-1185">Reference proteome</keyword>
<dbReference type="EMBL" id="JARKIF010000038">
    <property type="protein sequence ID" value="KAJ7609696.1"/>
    <property type="molecule type" value="Genomic_DNA"/>
</dbReference>
<name>A0AAD7BEY0_9AGAR</name>
<evidence type="ECO:0000313" key="2">
    <source>
        <dbReference type="EMBL" id="KAJ7618712.1"/>
    </source>
</evidence>
<evidence type="ECO:0000313" key="1">
    <source>
        <dbReference type="EMBL" id="KAJ7609696.1"/>
    </source>
</evidence>
<evidence type="ECO:0000313" key="3">
    <source>
        <dbReference type="Proteomes" id="UP001221142"/>
    </source>
</evidence>
<dbReference type="Proteomes" id="UP001221142">
    <property type="component" value="Unassembled WGS sequence"/>
</dbReference>
<dbReference type="AlphaFoldDB" id="A0AAD7BEY0"/>
<proteinExistence type="predicted"/>
<organism evidence="2 3">
    <name type="scientific">Roridomyces roridus</name>
    <dbReference type="NCBI Taxonomy" id="1738132"/>
    <lineage>
        <taxon>Eukaryota</taxon>
        <taxon>Fungi</taxon>
        <taxon>Dikarya</taxon>
        <taxon>Basidiomycota</taxon>
        <taxon>Agaricomycotina</taxon>
        <taxon>Agaricomycetes</taxon>
        <taxon>Agaricomycetidae</taxon>
        <taxon>Agaricales</taxon>
        <taxon>Marasmiineae</taxon>
        <taxon>Mycenaceae</taxon>
        <taxon>Roridomyces</taxon>
    </lineage>
</organism>
<accession>A0AAD7BEY0</accession>
<sequence>MLIALKAQETSAEQFSNRIVPQWDGVAHSTNALLLLHSAGFEELYPRRANEMDNAVQMLRTNPITRREVLERREEEANAQLHQNMIDQARAAEATE</sequence>
<comment type="caution">
    <text evidence="2">The sequence shown here is derived from an EMBL/GenBank/DDBJ whole genome shotgun (WGS) entry which is preliminary data.</text>
</comment>
<gene>
    <name evidence="2" type="ORF">FB45DRAFT_1033889</name>
    <name evidence="1" type="ORF">FB45DRAFT_1038498</name>
</gene>